<dbReference type="RefSeq" id="WP_094843221.1">
    <property type="nucleotide sequence ID" value="NZ_NEVS01000004.1"/>
</dbReference>
<dbReference type="InterPro" id="IPR010065">
    <property type="entry name" value="AA_ABC_transptr_permease_3TM"/>
</dbReference>
<evidence type="ECO:0000256" key="7">
    <source>
        <dbReference type="ARBA" id="ARBA00023136"/>
    </source>
</evidence>
<reference evidence="11" key="1">
    <citation type="submission" date="2017-05" db="EMBL/GenBank/DDBJ databases">
        <title>Complete and WGS of Bordetella genogroups.</title>
        <authorList>
            <person name="Spilker T."/>
            <person name="Lipuma J."/>
        </authorList>
    </citation>
    <scope>NUCLEOTIDE SEQUENCE [LARGE SCALE GENOMIC DNA]</scope>
    <source>
        <strain evidence="11">AU8856</strain>
    </source>
</reference>
<feature type="domain" description="ABC transmembrane type-1" evidence="9">
    <location>
        <begin position="22"/>
        <end position="210"/>
    </location>
</feature>
<keyword evidence="4" id="KW-1003">Cell membrane</keyword>
<dbReference type="Proteomes" id="UP000215767">
    <property type="component" value="Unassembled WGS sequence"/>
</dbReference>
<feature type="transmembrane region" description="Helical" evidence="8">
    <location>
        <begin position="191"/>
        <end position="210"/>
    </location>
</feature>
<dbReference type="GO" id="GO:0022857">
    <property type="term" value="F:transmembrane transporter activity"/>
    <property type="evidence" value="ECO:0007669"/>
    <property type="project" value="InterPro"/>
</dbReference>
<dbReference type="PROSITE" id="PS50928">
    <property type="entry name" value="ABC_TM1"/>
    <property type="match status" value="1"/>
</dbReference>
<dbReference type="OrthoDB" id="7026155at2"/>
<dbReference type="NCBIfam" id="TIGR01726">
    <property type="entry name" value="HEQRo_perm_3TM"/>
    <property type="match status" value="1"/>
</dbReference>
<dbReference type="PANTHER" id="PTHR30614:SF35">
    <property type="entry name" value="ABC TRANSPORTER PERMEASE PROTEIN"/>
    <property type="match status" value="1"/>
</dbReference>
<comment type="similarity">
    <text evidence="2">Belongs to the binding-protein-dependent transport system permease family. HisMQ subfamily.</text>
</comment>
<sequence length="225" mass="24832">MNDGQTHWRIIWEARGAFAAGFANTVMLAATACAIAFILGCAMLYLLEGRDNPWRRVLRSGIDGLRMMPFLIFVYLLYYGLPTLGVRLRAWDAGLVGLAIYHGAYFAEILRGARLVMPPGSLEAAYAHGYRRGKAFLRIVLPQLTLSTRGILGNQLILCLKDTSFLSIITVPELTAAANAVQARYFIPLEAFIVAVALYWLLAIGIEALVRAVRRLGARRGFENG</sequence>
<evidence type="ECO:0000313" key="10">
    <source>
        <dbReference type="EMBL" id="OZI61833.1"/>
    </source>
</evidence>
<comment type="caution">
    <text evidence="10">The sequence shown here is derived from an EMBL/GenBank/DDBJ whole genome shotgun (WGS) entry which is preliminary data.</text>
</comment>
<evidence type="ECO:0000256" key="8">
    <source>
        <dbReference type="RuleBase" id="RU363032"/>
    </source>
</evidence>
<evidence type="ECO:0000259" key="9">
    <source>
        <dbReference type="PROSITE" id="PS50928"/>
    </source>
</evidence>
<dbReference type="AlphaFoldDB" id="A0A261ULP7"/>
<evidence type="ECO:0000256" key="5">
    <source>
        <dbReference type="ARBA" id="ARBA00022692"/>
    </source>
</evidence>
<protein>
    <submittedName>
        <fullName evidence="10">ABC transporter permease</fullName>
    </submittedName>
</protein>
<dbReference type="GO" id="GO:0043190">
    <property type="term" value="C:ATP-binding cassette (ABC) transporter complex"/>
    <property type="evidence" value="ECO:0007669"/>
    <property type="project" value="InterPro"/>
</dbReference>
<evidence type="ECO:0000256" key="2">
    <source>
        <dbReference type="ARBA" id="ARBA00010072"/>
    </source>
</evidence>
<keyword evidence="7 8" id="KW-0472">Membrane</keyword>
<evidence type="ECO:0000256" key="4">
    <source>
        <dbReference type="ARBA" id="ARBA00022475"/>
    </source>
</evidence>
<dbReference type="Pfam" id="PF00528">
    <property type="entry name" value="BPD_transp_1"/>
    <property type="match status" value="1"/>
</dbReference>
<dbReference type="EMBL" id="NEVS01000004">
    <property type="protein sequence ID" value="OZI61833.1"/>
    <property type="molecule type" value="Genomic_DNA"/>
</dbReference>
<evidence type="ECO:0000313" key="11">
    <source>
        <dbReference type="Proteomes" id="UP000215767"/>
    </source>
</evidence>
<dbReference type="CDD" id="cd06261">
    <property type="entry name" value="TM_PBP2"/>
    <property type="match status" value="1"/>
</dbReference>
<keyword evidence="6 8" id="KW-1133">Transmembrane helix</keyword>
<name>A0A261ULP7_9BORD</name>
<feature type="transmembrane region" description="Helical" evidence="8">
    <location>
        <begin position="26"/>
        <end position="47"/>
    </location>
</feature>
<dbReference type="SUPFAM" id="SSF161098">
    <property type="entry name" value="MetI-like"/>
    <property type="match status" value="1"/>
</dbReference>
<keyword evidence="3 8" id="KW-0813">Transport</keyword>
<dbReference type="GO" id="GO:0006865">
    <property type="term" value="P:amino acid transport"/>
    <property type="evidence" value="ECO:0007669"/>
    <property type="project" value="TreeGrafter"/>
</dbReference>
<evidence type="ECO:0000256" key="6">
    <source>
        <dbReference type="ARBA" id="ARBA00022989"/>
    </source>
</evidence>
<keyword evidence="5 8" id="KW-0812">Transmembrane</keyword>
<accession>A0A261ULP7</accession>
<keyword evidence="11" id="KW-1185">Reference proteome</keyword>
<evidence type="ECO:0000256" key="1">
    <source>
        <dbReference type="ARBA" id="ARBA00004429"/>
    </source>
</evidence>
<dbReference type="InterPro" id="IPR035906">
    <property type="entry name" value="MetI-like_sf"/>
</dbReference>
<evidence type="ECO:0000256" key="3">
    <source>
        <dbReference type="ARBA" id="ARBA00022448"/>
    </source>
</evidence>
<feature type="transmembrane region" description="Helical" evidence="8">
    <location>
        <begin position="68"/>
        <end position="88"/>
    </location>
</feature>
<dbReference type="InterPro" id="IPR000515">
    <property type="entry name" value="MetI-like"/>
</dbReference>
<gene>
    <name evidence="10" type="ORF">CAL28_21555</name>
</gene>
<comment type="subcellular location">
    <subcellularLocation>
        <location evidence="1">Cell inner membrane</location>
        <topology evidence="1">Multi-pass membrane protein</topology>
    </subcellularLocation>
    <subcellularLocation>
        <location evidence="8">Cell membrane</location>
        <topology evidence="8">Multi-pass membrane protein</topology>
    </subcellularLocation>
</comment>
<proteinExistence type="inferred from homology"/>
<organism evidence="10 11">
    <name type="scientific">Bordetella genomosp. 11</name>
    <dbReference type="NCBI Taxonomy" id="1416808"/>
    <lineage>
        <taxon>Bacteria</taxon>
        <taxon>Pseudomonadati</taxon>
        <taxon>Pseudomonadota</taxon>
        <taxon>Betaproteobacteria</taxon>
        <taxon>Burkholderiales</taxon>
        <taxon>Alcaligenaceae</taxon>
        <taxon>Bordetella</taxon>
    </lineage>
</organism>
<dbReference type="PANTHER" id="PTHR30614">
    <property type="entry name" value="MEMBRANE COMPONENT OF AMINO ACID ABC TRANSPORTER"/>
    <property type="match status" value="1"/>
</dbReference>
<dbReference type="InterPro" id="IPR043429">
    <property type="entry name" value="ArtM/GltK/GlnP/TcyL/YhdX-like"/>
</dbReference>
<dbReference type="Gene3D" id="1.10.3720.10">
    <property type="entry name" value="MetI-like"/>
    <property type="match status" value="1"/>
</dbReference>